<keyword evidence="5" id="KW-1185">Reference proteome</keyword>
<dbReference type="CDD" id="cd21044">
    <property type="entry name" value="Rab11BD_RAB3IP_like"/>
    <property type="match status" value="1"/>
</dbReference>
<feature type="coiled-coil region" evidence="2">
    <location>
        <begin position="1"/>
        <end position="116"/>
    </location>
</feature>
<keyword evidence="1 2" id="KW-0175">Coiled coil</keyword>
<feature type="compositionally biased region" description="Low complexity" evidence="3">
    <location>
        <begin position="489"/>
        <end position="506"/>
    </location>
</feature>
<feature type="region of interest" description="Disordered" evidence="3">
    <location>
        <begin position="392"/>
        <end position="506"/>
    </location>
</feature>
<dbReference type="GO" id="GO:0005085">
    <property type="term" value="F:guanyl-nucleotide exchange factor activity"/>
    <property type="evidence" value="ECO:0007669"/>
    <property type="project" value="InterPro"/>
</dbReference>
<dbReference type="GO" id="GO:0070319">
    <property type="term" value="C:Golgi to plasma membrane transport vesicle"/>
    <property type="evidence" value="ECO:0007669"/>
    <property type="project" value="TreeGrafter"/>
</dbReference>
<dbReference type="STRING" id="45607.A0A2T0FI16"/>
<evidence type="ECO:0000256" key="2">
    <source>
        <dbReference type="SAM" id="Coils"/>
    </source>
</evidence>
<dbReference type="EMBL" id="NDIQ01000021">
    <property type="protein sequence ID" value="PRT54642.1"/>
    <property type="molecule type" value="Genomic_DNA"/>
</dbReference>
<evidence type="ECO:0000256" key="3">
    <source>
        <dbReference type="SAM" id="MobiDB-lite"/>
    </source>
</evidence>
<dbReference type="PANTHER" id="PTHR14430">
    <property type="entry name" value="RABIN3-RELATED"/>
    <property type="match status" value="1"/>
</dbReference>
<dbReference type="OrthoDB" id="1748564at2759"/>
<dbReference type="Proteomes" id="UP000238350">
    <property type="component" value="Unassembled WGS sequence"/>
</dbReference>
<accession>A0A2T0FI16</accession>
<evidence type="ECO:0000313" key="5">
    <source>
        <dbReference type="Proteomes" id="UP000238350"/>
    </source>
</evidence>
<gene>
    <name evidence="4" type="ORF">B9G98_02262</name>
</gene>
<feature type="compositionally biased region" description="Basic and acidic residues" evidence="3">
    <location>
        <begin position="431"/>
        <end position="442"/>
    </location>
</feature>
<comment type="caution">
    <text evidence="4">The sequence shown here is derived from an EMBL/GenBank/DDBJ whole genome shotgun (WGS) entry which is preliminary data.</text>
</comment>
<sequence>MEDVQRISAQLSEALNQAADQDVELRRLRRALEQAQLEAAEVVKAKEELTKEREKLAADLAAAQEAKLRADNELADLSSGLLADAGEKVREANVRAAEAEQRAKDIDARRARQIAEMEENHAQQVAVLQAMIAAEAESDAAAAPETKVDNYITHIPSFGTREVDLTDNDDFAEALEAAQWTSPLRPTARTDLPDFKDFMALAGTAASLQQQKDSFLAPFQRSSTPRMPHLSTIRFAARTIAEDVEPTLRLDSAVHLSWLVRRAWYGAVVDGTLLIEPVSTALRAWATRPSNPCCLCGEARTTPQYARLYSVKLPKDPTDYILGLECVVRVRAACEYIAFLRSLRDGVRKVDTLEAALAAWQECLKLREEMFWSRSSGFFAMKREAVDRAYVPPTPRVNESPSSLPENLETPILPQLGDKSGNLDEGEPEEEHTQGEPADPRGGRLAADALGISNGTKHKDQDAQSAREGSPVGSHGTSRSPADVDGDAVSESSASMRSAHSSYDAE</sequence>
<dbReference type="GO" id="GO:0051286">
    <property type="term" value="C:cell tip"/>
    <property type="evidence" value="ECO:0007669"/>
    <property type="project" value="TreeGrafter"/>
</dbReference>
<protein>
    <submittedName>
        <fullName evidence="4">Rab guanine nucleotide exchange factor sec2</fullName>
    </submittedName>
</protein>
<dbReference type="GO" id="GO:0006887">
    <property type="term" value="P:exocytosis"/>
    <property type="evidence" value="ECO:0007669"/>
    <property type="project" value="TreeGrafter"/>
</dbReference>
<dbReference type="Pfam" id="PF25555">
    <property type="entry name" value="RAB3A-like_C"/>
    <property type="match status" value="1"/>
</dbReference>
<dbReference type="AlphaFoldDB" id="A0A2T0FI16"/>
<evidence type="ECO:0000256" key="1">
    <source>
        <dbReference type="ARBA" id="ARBA00023054"/>
    </source>
</evidence>
<dbReference type="RefSeq" id="XP_024664587.1">
    <property type="nucleotide sequence ID" value="XM_024808819.1"/>
</dbReference>
<organism evidence="4 5">
    <name type="scientific">Wickerhamiella sorbophila</name>
    <dbReference type="NCBI Taxonomy" id="45607"/>
    <lineage>
        <taxon>Eukaryota</taxon>
        <taxon>Fungi</taxon>
        <taxon>Dikarya</taxon>
        <taxon>Ascomycota</taxon>
        <taxon>Saccharomycotina</taxon>
        <taxon>Dipodascomycetes</taxon>
        <taxon>Dipodascales</taxon>
        <taxon>Trichomonascaceae</taxon>
        <taxon>Wickerhamiella</taxon>
    </lineage>
</organism>
<dbReference type="InterPro" id="IPR040351">
    <property type="entry name" value="RAB3IL/RAB3IP/Sec2"/>
</dbReference>
<dbReference type="PANTHER" id="PTHR14430:SF4">
    <property type="entry name" value="GDP_GTP EXCHANGE FACTOR SEC2 N-TERMINAL DOMAIN-CONTAINING PROTEIN"/>
    <property type="match status" value="1"/>
</dbReference>
<proteinExistence type="predicted"/>
<reference evidence="4 5" key="1">
    <citation type="submission" date="2017-04" db="EMBL/GenBank/DDBJ databases">
        <title>Genome sequencing of [Candida] sorbophila.</title>
        <authorList>
            <person name="Ahn J.O."/>
        </authorList>
    </citation>
    <scope>NUCLEOTIDE SEQUENCE [LARGE SCALE GENOMIC DNA]</scope>
    <source>
        <strain evidence="4 5">DS02</strain>
    </source>
</reference>
<name>A0A2T0FI16_9ASCO</name>
<dbReference type="SUPFAM" id="SSF144284">
    <property type="entry name" value="Sec2 N-terminal region"/>
    <property type="match status" value="1"/>
</dbReference>
<dbReference type="GeneID" id="36516010"/>
<evidence type="ECO:0000313" key="4">
    <source>
        <dbReference type="EMBL" id="PRT54642.1"/>
    </source>
</evidence>